<dbReference type="GO" id="GO:0000932">
    <property type="term" value="C:P-body"/>
    <property type="evidence" value="ECO:0007669"/>
    <property type="project" value="UniProtKB-SubCell"/>
</dbReference>
<dbReference type="Proteomes" id="UP000887540">
    <property type="component" value="Unplaced"/>
</dbReference>
<protein>
    <submittedName>
        <fullName evidence="4">Uncharacterized protein</fullName>
    </submittedName>
</protein>
<dbReference type="AlphaFoldDB" id="A0A914E7P6"/>
<organism evidence="3 4">
    <name type="scientific">Acrobeloides nanus</name>
    <dbReference type="NCBI Taxonomy" id="290746"/>
    <lineage>
        <taxon>Eukaryota</taxon>
        <taxon>Metazoa</taxon>
        <taxon>Ecdysozoa</taxon>
        <taxon>Nematoda</taxon>
        <taxon>Chromadorea</taxon>
        <taxon>Rhabditida</taxon>
        <taxon>Tylenchina</taxon>
        <taxon>Cephalobomorpha</taxon>
        <taxon>Cephaloboidea</taxon>
        <taxon>Cephalobidae</taxon>
        <taxon>Acrobeloides</taxon>
    </lineage>
</organism>
<keyword evidence="2" id="KW-0963">Cytoplasm</keyword>
<reference evidence="4" key="1">
    <citation type="submission" date="2022-11" db="UniProtKB">
        <authorList>
            <consortium name="WormBaseParasite"/>
        </authorList>
    </citation>
    <scope>IDENTIFICATION</scope>
</reference>
<dbReference type="WBParaSite" id="ACRNAN_scaffold6266.g26476.t1">
    <property type="protein sequence ID" value="ACRNAN_scaffold6266.g26476.t1"/>
    <property type="gene ID" value="ACRNAN_scaffold6266.g26476"/>
</dbReference>
<name>A0A914E7P6_9BILA</name>
<evidence type="ECO:0000256" key="1">
    <source>
        <dbReference type="ARBA" id="ARBA00004201"/>
    </source>
</evidence>
<keyword evidence="3" id="KW-1185">Reference proteome</keyword>
<dbReference type="GO" id="GO:0003723">
    <property type="term" value="F:RNA binding"/>
    <property type="evidence" value="ECO:0007669"/>
    <property type="project" value="TreeGrafter"/>
</dbReference>
<dbReference type="PANTHER" id="PTHR21551">
    <property type="entry name" value="TOPOISOMERASE II-ASSOCIATED PROTEIN PAT1"/>
    <property type="match status" value="1"/>
</dbReference>
<dbReference type="GO" id="GO:0033962">
    <property type="term" value="P:P-body assembly"/>
    <property type="evidence" value="ECO:0007669"/>
    <property type="project" value="TreeGrafter"/>
</dbReference>
<evidence type="ECO:0000313" key="3">
    <source>
        <dbReference type="Proteomes" id="UP000887540"/>
    </source>
</evidence>
<evidence type="ECO:0000256" key="2">
    <source>
        <dbReference type="ARBA" id="ARBA00022490"/>
    </source>
</evidence>
<evidence type="ECO:0000313" key="4">
    <source>
        <dbReference type="WBParaSite" id="ACRNAN_scaffold6266.g26476.t1"/>
    </source>
</evidence>
<dbReference type="GO" id="GO:0000290">
    <property type="term" value="P:deadenylation-dependent decapping of nuclear-transcribed mRNA"/>
    <property type="evidence" value="ECO:0007669"/>
    <property type="project" value="InterPro"/>
</dbReference>
<dbReference type="PANTHER" id="PTHR21551:SF0">
    <property type="entry name" value="PROTEIN ASSOCIATED WITH TOPO II RELATED-1, ISOFORM A"/>
    <property type="match status" value="1"/>
</dbReference>
<accession>A0A914E7P6</accession>
<dbReference type="InterPro" id="IPR039900">
    <property type="entry name" value="Pat1-like"/>
</dbReference>
<proteinExistence type="predicted"/>
<comment type="subcellular location">
    <subcellularLocation>
        <location evidence="1">Cytoplasm</location>
        <location evidence="1">P-body</location>
    </subcellularLocation>
</comment>
<sequence>MDLDLYADTEYPLDFDDDQEFGKDASEEEYDAINDETFGVEVGDIAELEDFANQTAHLRLEEINAPHPSQLPMPENFKDEKPIFPDIFSHHDENLVSRSLTRLVGAKTIDEIEQEQLKLASATMTSISSIWNSSRVPMPPTTSAIPSTAAPITAEELERKILLESANLAMSPSIRPPPFTPQAFTQFHQQLRAPPPGLPPNQQSLYTRPPPGFFMPPPPTIPGIPNSLPNLPPPFPFPPNLSMPPMNSMPFIPPSVLNMRGRPPQHNMRNLRPKRKEGMPSIRTISDFACDPFAGFMSKKEREWLIKIQIIQCLGTGDPSEDDFYYHRWRKQRVLEKLPETRKVPKEKAKYYSIEDAYPSNYTPPSFAGSLGKPSMCTTSFPRQMIEVHSENPDEDEHKSTPSNSQKKLRALLMQIENASLTLLECESIRHRLEKTEPTEINDLLTTLNSKLETIMTSVVTDEHLPMVMIIQKGRHFLGRLIEFSDTESRKEIFKAILDGVPKFSKKMDSDAQSNSLLTSLSNAISQLKNEDFYSFFEAWKMSQIGALLTIQFVQQFIMAILIGASRIRHFCLSANKCNLCTWLLSKTQIPPNVGKDFKSIFEKNDLINVQEWLSSIFAHPGNLAELLVYSLS</sequence>